<name>U3P7Z9_LEIXC</name>
<proteinExistence type="predicted"/>
<organism evidence="5 6">
    <name type="scientific">Leifsonia xyli subsp. cynodontis DSM 46306</name>
    <dbReference type="NCBI Taxonomy" id="1389489"/>
    <lineage>
        <taxon>Bacteria</taxon>
        <taxon>Bacillati</taxon>
        <taxon>Actinomycetota</taxon>
        <taxon>Actinomycetes</taxon>
        <taxon>Micrococcales</taxon>
        <taxon>Microbacteriaceae</taxon>
        <taxon>Leifsonia</taxon>
    </lineage>
</organism>
<dbReference type="AlphaFoldDB" id="U3P7Z9"/>
<evidence type="ECO:0000256" key="3">
    <source>
        <dbReference type="ARBA" id="ARBA00022825"/>
    </source>
</evidence>
<dbReference type="eggNOG" id="COG4934">
    <property type="taxonomic scope" value="Bacteria"/>
</dbReference>
<dbReference type="Proteomes" id="UP000016743">
    <property type="component" value="Chromosome"/>
</dbReference>
<keyword evidence="2" id="KW-0378">Hydrolase</keyword>
<dbReference type="PROSITE" id="PS00138">
    <property type="entry name" value="SUBTILASE_SER"/>
    <property type="match status" value="1"/>
</dbReference>
<keyword evidence="3" id="KW-0720">Serine protease</keyword>
<reference evidence="5 6" key="1">
    <citation type="journal article" date="2013" name="Genome Announc.">
        <title>Complete Genome Sequence of Leifsonia xyli subsp. cynodontis Strain DSM46306, a Gram-Positive Bacterial Pathogen of Grasses.</title>
        <authorList>
            <person name="Monteiro-Vitorello C.B."/>
            <person name="Zerillo M.M."/>
            <person name="Van Sluys M.A."/>
            <person name="Camargo L.E."/>
            <person name="Kitajima J.P."/>
        </authorList>
    </citation>
    <scope>NUCLEOTIDE SEQUENCE [LARGE SCALE GENOMIC DNA]</scope>
    <source>
        <strain evidence="5 6">DSM 46306</strain>
    </source>
</reference>
<evidence type="ECO:0000313" key="5">
    <source>
        <dbReference type="EMBL" id="AGW42400.1"/>
    </source>
</evidence>
<dbReference type="EMBL" id="CP006734">
    <property type="protein sequence ID" value="AGW42400.1"/>
    <property type="molecule type" value="Genomic_DNA"/>
</dbReference>
<feature type="domain" description="Peptidase S53" evidence="4">
    <location>
        <begin position="1"/>
        <end position="342"/>
    </location>
</feature>
<gene>
    <name evidence="5" type="ORF">O159_24560</name>
</gene>
<dbReference type="InterPro" id="IPR030400">
    <property type="entry name" value="Sedolisin_dom"/>
</dbReference>
<sequence length="342" mass="35723">MAATWGRPRKTQGEQTLDVEAVHAIAPAARILYVGATNCLGGVDLALSKVLDNKLANIVSNSYSSTEYDSRHDFKREVNLQLQAIGEGIGLYYANGDDGDNSLILGHPSANFSDSSPWVTAVGGTSLAIDKNGRRSWETGWGDQADLIVKNAQGGLEFDSPLPGPAEGFFGGAGGGPSAVFTEPDYQRGVVPQSLSEGLRVSSDIAALADPFIGFQVGLRPIINDDTLETGGYTTSVTGGTSLATPIVAAHIALAQQATGTAVGFANPALYALNRVLPGAFQDILPQQNPPQAVVRTNPLTGHTFFVTFDQDLGLKTAKGYDPVTGLGSVSLDLLKRVAGSH</sequence>
<dbReference type="PROSITE" id="PS51695">
    <property type="entry name" value="SEDOLISIN"/>
    <property type="match status" value="1"/>
</dbReference>
<dbReference type="InterPro" id="IPR050819">
    <property type="entry name" value="Tripeptidyl-peptidase_I"/>
</dbReference>
<dbReference type="STRING" id="1389489.O159_24560"/>
<dbReference type="GO" id="GO:0008240">
    <property type="term" value="F:tripeptidyl-peptidase activity"/>
    <property type="evidence" value="ECO:0007669"/>
    <property type="project" value="TreeGrafter"/>
</dbReference>
<dbReference type="SUPFAM" id="SSF52743">
    <property type="entry name" value="Subtilisin-like"/>
    <property type="match status" value="1"/>
</dbReference>
<dbReference type="GO" id="GO:0006508">
    <property type="term" value="P:proteolysis"/>
    <property type="evidence" value="ECO:0007669"/>
    <property type="project" value="UniProtKB-KW"/>
</dbReference>
<dbReference type="GO" id="GO:0004252">
    <property type="term" value="F:serine-type endopeptidase activity"/>
    <property type="evidence" value="ECO:0007669"/>
    <property type="project" value="InterPro"/>
</dbReference>
<evidence type="ECO:0000259" key="4">
    <source>
        <dbReference type="PROSITE" id="PS51695"/>
    </source>
</evidence>
<dbReference type="InterPro" id="IPR036852">
    <property type="entry name" value="Peptidase_S8/S53_dom_sf"/>
</dbReference>
<protein>
    <recommendedName>
        <fullName evidence="4">Peptidase S53 domain-containing protein</fullName>
    </recommendedName>
</protein>
<evidence type="ECO:0000256" key="2">
    <source>
        <dbReference type="ARBA" id="ARBA00022801"/>
    </source>
</evidence>
<dbReference type="Gene3D" id="3.40.50.200">
    <property type="entry name" value="Peptidase S8/S53 domain"/>
    <property type="match status" value="1"/>
</dbReference>
<evidence type="ECO:0000313" key="6">
    <source>
        <dbReference type="Proteomes" id="UP000016743"/>
    </source>
</evidence>
<dbReference type="OrthoDB" id="3480681at2"/>
<evidence type="ECO:0000256" key="1">
    <source>
        <dbReference type="ARBA" id="ARBA00022670"/>
    </source>
</evidence>
<dbReference type="HOGENOM" id="CLU_043952_0_0_11"/>
<dbReference type="PANTHER" id="PTHR14218">
    <property type="entry name" value="PROTEASE S8 TRIPEPTIDYL PEPTIDASE I CLN2"/>
    <property type="match status" value="1"/>
</dbReference>
<keyword evidence="6" id="KW-1185">Reference proteome</keyword>
<dbReference type="KEGG" id="lxy:O159_24560"/>
<dbReference type="InterPro" id="IPR000209">
    <property type="entry name" value="Peptidase_S8/S53_dom"/>
</dbReference>
<dbReference type="PANTHER" id="PTHR14218:SF15">
    <property type="entry name" value="TRIPEPTIDYL-PEPTIDASE 1"/>
    <property type="match status" value="1"/>
</dbReference>
<keyword evidence="1" id="KW-0645">Protease</keyword>
<dbReference type="RefSeq" id="WP_021755871.1">
    <property type="nucleotide sequence ID" value="NC_022438.1"/>
</dbReference>
<dbReference type="Pfam" id="PF00082">
    <property type="entry name" value="Peptidase_S8"/>
    <property type="match status" value="1"/>
</dbReference>
<accession>U3P7Z9</accession>
<dbReference type="PATRIC" id="fig|1389489.3.peg.2355"/>
<dbReference type="InterPro" id="IPR023828">
    <property type="entry name" value="Peptidase_S8_Ser-AS"/>
</dbReference>
<dbReference type="MEROPS" id="S53.008"/>